<dbReference type="Proteomes" id="UP000593561">
    <property type="component" value="Unassembled WGS sequence"/>
</dbReference>
<sequence>MPWFADHRTEIQSSAVVVATAANLWLFIGPTARAKVAKADEKTPKSEGATETESIAHFYVVQTLG</sequence>
<evidence type="ECO:0000313" key="2">
    <source>
        <dbReference type="Proteomes" id="UP000593561"/>
    </source>
</evidence>
<comment type="caution">
    <text evidence="1">The sequence shown here is derived from an EMBL/GenBank/DDBJ whole genome shotgun (WGS) entry which is preliminary data.</text>
</comment>
<reference evidence="1 2" key="1">
    <citation type="journal article" date="2019" name="Genome Biol. Evol.">
        <title>Insights into the evolution of the New World diploid cottons (Gossypium, subgenus Houzingenia) based on genome sequencing.</title>
        <authorList>
            <person name="Grover C.E."/>
            <person name="Arick M.A. 2nd"/>
            <person name="Thrash A."/>
            <person name="Conover J.L."/>
            <person name="Sanders W.S."/>
            <person name="Peterson D.G."/>
            <person name="Frelichowski J.E."/>
            <person name="Scheffler J.A."/>
            <person name="Scheffler B.E."/>
            <person name="Wendel J.F."/>
        </authorList>
    </citation>
    <scope>NUCLEOTIDE SEQUENCE [LARGE SCALE GENOMIC DNA]</scope>
    <source>
        <strain evidence="1">27</strain>
        <tissue evidence="1">Leaf</tissue>
    </source>
</reference>
<gene>
    <name evidence="1" type="ORF">Godav_000150</name>
</gene>
<dbReference type="EMBL" id="JABFAC010239962">
    <property type="protein sequence ID" value="MBA0634950.1"/>
    <property type="molecule type" value="Genomic_DNA"/>
</dbReference>
<protein>
    <submittedName>
        <fullName evidence="1">Uncharacterized protein</fullName>
    </submittedName>
</protein>
<evidence type="ECO:0000313" key="1">
    <source>
        <dbReference type="EMBL" id="MBA0634950.1"/>
    </source>
</evidence>
<name>A0A7J8T9V0_GOSDV</name>
<proteinExistence type="predicted"/>
<organism evidence="1 2">
    <name type="scientific">Gossypium davidsonii</name>
    <name type="common">Davidson's cotton</name>
    <name type="synonym">Gossypium klotzschianum subsp. davidsonii</name>
    <dbReference type="NCBI Taxonomy" id="34287"/>
    <lineage>
        <taxon>Eukaryota</taxon>
        <taxon>Viridiplantae</taxon>
        <taxon>Streptophyta</taxon>
        <taxon>Embryophyta</taxon>
        <taxon>Tracheophyta</taxon>
        <taxon>Spermatophyta</taxon>
        <taxon>Magnoliopsida</taxon>
        <taxon>eudicotyledons</taxon>
        <taxon>Gunneridae</taxon>
        <taxon>Pentapetalae</taxon>
        <taxon>rosids</taxon>
        <taxon>malvids</taxon>
        <taxon>Malvales</taxon>
        <taxon>Malvaceae</taxon>
        <taxon>Malvoideae</taxon>
        <taxon>Gossypium</taxon>
    </lineage>
</organism>
<keyword evidence="2" id="KW-1185">Reference proteome</keyword>
<dbReference type="AlphaFoldDB" id="A0A7J8T9V0"/>
<accession>A0A7J8T9V0</accession>